<name>A0A0G4FQT6_9ALVE</name>
<reference evidence="3" key="1">
    <citation type="submission" date="2014-11" db="EMBL/GenBank/DDBJ databases">
        <authorList>
            <person name="Otto D Thomas"/>
            <person name="Naeem Raeece"/>
        </authorList>
    </citation>
    <scope>NUCLEOTIDE SEQUENCE</scope>
</reference>
<evidence type="ECO:0000313" key="3">
    <source>
        <dbReference type="EMBL" id="CEM16580.1"/>
    </source>
</evidence>
<keyword evidence="2" id="KW-0732">Signal</keyword>
<feature type="chain" id="PRO_5005189619" description="Saposin B-type domain-containing protein" evidence="2">
    <location>
        <begin position="21"/>
        <end position="623"/>
    </location>
</feature>
<feature type="signal peptide" evidence="2">
    <location>
        <begin position="1"/>
        <end position="20"/>
    </location>
</feature>
<accession>A0A0G4FQT6</accession>
<sequence length="623" mass="68096">MRSLLVSLVLLSGLTQRSEALSLHTSFCVNGAAALCDISEKLAGTISYPDDEEAKHVYQNIREDPAKWKNIHASAANSPQPDALSICKSTKKPRKADQALGDVHFYCSDFTLVNAVQTYIGKGSSKYCNACVKVVTDLLGNLKGASHLCDPSKCMPNYDLCLQFEKAVRDDGKTCEAIKTEVRNTPYEKVFKGGKAPSGMGTALTTVKTKMPEMDDSWVWLKNQVVKVQGQVNAYVKLCKDIQENNLDVTEEADTMVLDYKYGLSAALNVPKPLGTALRDVIDLPKITKKGHMFFLQPFFLDKEVTADTAFDTTKLSDITDYLSSLITEELPSEGDSGLTEKEKTQLLSKLSLLEGLLTKTMNTAPLFQAGRAVTEFKTAILKKPLKPNEMKLVFPSLIEPIGEPFLSSLKGVKETVAEAFEWIKSAKNLAERVKVEEGTAEEEETEEPQGTTDDKGEAEPEPEPEVDPAETRPPESPPAVPDFLQMRRTGRGTENGGDEKDEQISGAALKSSLESMGDIKTILTVSLPEKVNVSLNAMFALGKEKAGPNNFGPEPLGSMLKGPWAEAAIAVREAAAPVKEASLVVCKKDPSKCYATAKPQIEYYQNRFGKIKGEITHKLEVE</sequence>
<gene>
    <name evidence="3" type="ORF">Cvel_18225</name>
</gene>
<evidence type="ECO:0008006" key="4">
    <source>
        <dbReference type="Google" id="ProtNLM"/>
    </source>
</evidence>
<organism evidence="3">
    <name type="scientific">Chromera velia CCMP2878</name>
    <dbReference type="NCBI Taxonomy" id="1169474"/>
    <lineage>
        <taxon>Eukaryota</taxon>
        <taxon>Sar</taxon>
        <taxon>Alveolata</taxon>
        <taxon>Colpodellida</taxon>
        <taxon>Chromeraceae</taxon>
        <taxon>Chromera</taxon>
    </lineage>
</organism>
<feature type="compositionally biased region" description="Acidic residues" evidence="1">
    <location>
        <begin position="460"/>
        <end position="469"/>
    </location>
</feature>
<feature type="compositionally biased region" description="Acidic residues" evidence="1">
    <location>
        <begin position="439"/>
        <end position="448"/>
    </location>
</feature>
<dbReference type="EMBL" id="CDMZ01000547">
    <property type="protein sequence ID" value="CEM16580.1"/>
    <property type="molecule type" value="Genomic_DNA"/>
</dbReference>
<evidence type="ECO:0000256" key="2">
    <source>
        <dbReference type="SAM" id="SignalP"/>
    </source>
</evidence>
<feature type="region of interest" description="Disordered" evidence="1">
    <location>
        <begin position="435"/>
        <end position="505"/>
    </location>
</feature>
<proteinExistence type="predicted"/>
<evidence type="ECO:0000256" key="1">
    <source>
        <dbReference type="SAM" id="MobiDB-lite"/>
    </source>
</evidence>
<dbReference type="VEuPathDB" id="CryptoDB:Cvel_18225"/>
<protein>
    <recommendedName>
        <fullName evidence="4">Saposin B-type domain-containing protein</fullName>
    </recommendedName>
</protein>
<dbReference type="AlphaFoldDB" id="A0A0G4FQT6"/>